<accession>A0ACB6ZUE8</accession>
<reference evidence="1" key="1">
    <citation type="submission" date="2019-10" db="EMBL/GenBank/DDBJ databases">
        <authorList>
            <consortium name="DOE Joint Genome Institute"/>
            <person name="Kuo A."/>
            <person name="Miyauchi S."/>
            <person name="Kiss E."/>
            <person name="Drula E."/>
            <person name="Kohler A."/>
            <person name="Sanchez-Garcia M."/>
            <person name="Andreopoulos B."/>
            <person name="Barry K.W."/>
            <person name="Bonito G."/>
            <person name="Buee M."/>
            <person name="Carver A."/>
            <person name="Chen C."/>
            <person name="Cichocki N."/>
            <person name="Clum A."/>
            <person name="Culley D."/>
            <person name="Crous P.W."/>
            <person name="Fauchery L."/>
            <person name="Girlanda M."/>
            <person name="Hayes R."/>
            <person name="Keri Z."/>
            <person name="Labutti K."/>
            <person name="Lipzen A."/>
            <person name="Lombard V."/>
            <person name="Magnuson J."/>
            <person name="Maillard F."/>
            <person name="Morin E."/>
            <person name="Murat C."/>
            <person name="Nolan M."/>
            <person name="Ohm R."/>
            <person name="Pangilinan J."/>
            <person name="Pereira M."/>
            <person name="Perotto S."/>
            <person name="Peter M."/>
            <person name="Riley R."/>
            <person name="Sitrit Y."/>
            <person name="Stielow B."/>
            <person name="Szollosi G."/>
            <person name="Zifcakova L."/>
            <person name="Stursova M."/>
            <person name="Spatafora J.W."/>
            <person name="Tedersoo L."/>
            <person name="Vaario L.-M."/>
            <person name="Yamada A."/>
            <person name="Yan M."/>
            <person name="Wang P."/>
            <person name="Xu J."/>
            <person name="Bruns T."/>
            <person name="Baldrian P."/>
            <person name="Vilgalys R."/>
            <person name="Henrissat B."/>
            <person name="Grigoriev I.V."/>
            <person name="Hibbett D."/>
            <person name="Nagy L.G."/>
            <person name="Martin F.M."/>
        </authorList>
    </citation>
    <scope>NUCLEOTIDE SEQUENCE</scope>
    <source>
        <strain evidence="1">P2</strain>
    </source>
</reference>
<comment type="caution">
    <text evidence="1">The sequence shown here is derived from an EMBL/GenBank/DDBJ whole genome shotgun (WGS) entry which is preliminary data.</text>
</comment>
<proteinExistence type="predicted"/>
<keyword evidence="2" id="KW-1185">Reference proteome</keyword>
<dbReference type="EMBL" id="MU117966">
    <property type="protein sequence ID" value="KAF9652943.1"/>
    <property type="molecule type" value="Genomic_DNA"/>
</dbReference>
<reference evidence="1" key="2">
    <citation type="journal article" date="2020" name="Nat. Commun.">
        <title>Large-scale genome sequencing of mycorrhizal fungi provides insights into the early evolution of symbiotic traits.</title>
        <authorList>
            <person name="Miyauchi S."/>
            <person name="Kiss E."/>
            <person name="Kuo A."/>
            <person name="Drula E."/>
            <person name="Kohler A."/>
            <person name="Sanchez-Garcia M."/>
            <person name="Morin E."/>
            <person name="Andreopoulos B."/>
            <person name="Barry K.W."/>
            <person name="Bonito G."/>
            <person name="Buee M."/>
            <person name="Carver A."/>
            <person name="Chen C."/>
            <person name="Cichocki N."/>
            <person name="Clum A."/>
            <person name="Culley D."/>
            <person name="Crous P.W."/>
            <person name="Fauchery L."/>
            <person name="Girlanda M."/>
            <person name="Hayes R.D."/>
            <person name="Keri Z."/>
            <person name="LaButti K."/>
            <person name="Lipzen A."/>
            <person name="Lombard V."/>
            <person name="Magnuson J."/>
            <person name="Maillard F."/>
            <person name="Murat C."/>
            <person name="Nolan M."/>
            <person name="Ohm R.A."/>
            <person name="Pangilinan J."/>
            <person name="Pereira M.F."/>
            <person name="Perotto S."/>
            <person name="Peter M."/>
            <person name="Pfister S."/>
            <person name="Riley R."/>
            <person name="Sitrit Y."/>
            <person name="Stielow J.B."/>
            <person name="Szollosi G."/>
            <person name="Zifcakova L."/>
            <person name="Stursova M."/>
            <person name="Spatafora J.W."/>
            <person name="Tedersoo L."/>
            <person name="Vaario L.M."/>
            <person name="Yamada A."/>
            <person name="Yan M."/>
            <person name="Wang P."/>
            <person name="Xu J."/>
            <person name="Bruns T."/>
            <person name="Baldrian P."/>
            <person name="Vilgalys R."/>
            <person name="Dunand C."/>
            <person name="Henrissat B."/>
            <person name="Grigoriev I.V."/>
            <person name="Hibbett D."/>
            <person name="Nagy L.G."/>
            <person name="Martin F.M."/>
        </authorList>
    </citation>
    <scope>NUCLEOTIDE SEQUENCE</scope>
    <source>
        <strain evidence="1">P2</strain>
    </source>
</reference>
<dbReference type="Proteomes" id="UP000886501">
    <property type="component" value="Unassembled WGS sequence"/>
</dbReference>
<evidence type="ECO:0000313" key="2">
    <source>
        <dbReference type="Proteomes" id="UP000886501"/>
    </source>
</evidence>
<organism evidence="1 2">
    <name type="scientific">Thelephora ganbajun</name>
    <name type="common">Ganba fungus</name>
    <dbReference type="NCBI Taxonomy" id="370292"/>
    <lineage>
        <taxon>Eukaryota</taxon>
        <taxon>Fungi</taxon>
        <taxon>Dikarya</taxon>
        <taxon>Basidiomycota</taxon>
        <taxon>Agaricomycotina</taxon>
        <taxon>Agaricomycetes</taxon>
        <taxon>Thelephorales</taxon>
        <taxon>Thelephoraceae</taxon>
        <taxon>Thelephora</taxon>
    </lineage>
</organism>
<sequence length="250" mass="28638">MSSRLASFKGPSIPLSPEPSPPGKKKPSNNRGTLASNKGGPNPTPPASPGRELESTFHRKIRTLLLEIRSICRLWSDVVLHDGLKAARTLVDARTELDNALAALPPGENPKYRIAGPKLRIMDKQIRDLDNVLAKLKNLLERLDSAVDKMELVLFEAHRTKGWRWVEEEPLWTSWSLHKFVTKIPQIVRAYHRSYHMHLGTVEILRPHSVSFETSRQEINRWVAQSYLEETSWDAEWEDLCQAEVDRWQV</sequence>
<name>A0ACB6ZUE8_THEGA</name>
<protein>
    <submittedName>
        <fullName evidence="1">Uncharacterized protein</fullName>
    </submittedName>
</protein>
<gene>
    <name evidence="1" type="ORF">BDM02DRAFT_2390852</name>
</gene>
<evidence type="ECO:0000313" key="1">
    <source>
        <dbReference type="EMBL" id="KAF9652943.1"/>
    </source>
</evidence>